<feature type="chain" id="PRO_5046038561" evidence="5">
    <location>
        <begin position="37"/>
        <end position="393"/>
    </location>
</feature>
<dbReference type="PROSITE" id="PS51257">
    <property type="entry name" value="PROKAR_LIPOPROTEIN"/>
    <property type="match status" value="1"/>
</dbReference>
<evidence type="ECO:0000256" key="1">
    <source>
        <dbReference type="ARBA" id="ARBA00004196"/>
    </source>
</evidence>
<dbReference type="SUPFAM" id="SSF53822">
    <property type="entry name" value="Periplasmic binding protein-like I"/>
    <property type="match status" value="1"/>
</dbReference>
<proteinExistence type="inferred from homology"/>
<comment type="subcellular location">
    <subcellularLocation>
        <location evidence="1">Cell envelope</location>
    </subcellularLocation>
</comment>
<evidence type="ECO:0000256" key="3">
    <source>
        <dbReference type="ARBA" id="ARBA00022729"/>
    </source>
</evidence>
<dbReference type="EMBL" id="JAUSQU010000001">
    <property type="protein sequence ID" value="MDP9843020.1"/>
    <property type="molecule type" value="Genomic_DNA"/>
</dbReference>
<evidence type="ECO:0000256" key="5">
    <source>
        <dbReference type="SAM" id="SignalP"/>
    </source>
</evidence>
<gene>
    <name evidence="7" type="ORF">J2853_002231</name>
</gene>
<evidence type="ECO:0000259" key="6">
    <source>
        <dbReference type="Pfam" id="PF13407"/>
    </source>
</evidence>
<dbReference type="PANTHER" id="PTHR46847">
    <property type="entry name" value="D-ALLOSE-BINDING PERIPLASMIC PROTEIN-RELATED"/>
    <property type="match status" value="1"/>
</dbReference>
<dbReference type="InterPro" id="IPR025997">
    <property type="entry name" value="SBP_2_dom"/>
</dbReference>
<reference evidence="7 8" key="1">
    <citation type="submission" date="2023-07" db="EMBL/GenBank/DDBJ databases">
        <title>Sequencing the genomes of 1000 actinobacteria strains.</title>
        <authorList>
            <person name="Klenk H.-P."/>
        </authorList>
    </citation>
    <scope>NUCLEOTIDE SEQUENCE [LARGE SCALE GENOMIC DNA]</scope>
    <source>
        <strain evidence="7 8">DSM 46740</strain>
    </source>
</reference>
<feature type="region of interest" description="Disordered" evidence="4">
    <location>
        <begin position="355"/>
        <end position="393"/>
    </location>
</feature>
<evidence type="ECO:0000256" key="2">
    <source>
        <dbReference type="ARBA" id="ARBA00007639"/>
    </source>
</evidence>
<dbReference type="Proteomes" id="UP001225356">
    <property type="component" value="Unassembled WGS sequence"/>
</dbReference>
<evidence type="ECO:0000256" key="4">
    <source>
        <dbReference type="SAM" id="MobiDB-lite"/>
    </source>
</evidence>
<evidence type="ECO:0000313" key="8">
    <source>
        <dbReference type="Proteomes" id="UP001225356"/>
    </source>
</evidence>
<feature type="signal peptide" evidence="5">
    <location>
        <begin position="1"/>
        <end position="36"/>
    </location>
</feature>
<feature type="compositionally biased region" description="Polar residues" evidence="4">
    <location>
        <begin position="377"/>
        <end position="393"/>
    </location>
</feature>
<dbReference type="PANTHER" id="PTHR46847:SF1">
    <property type="entry name" value="D-ALLOSE-BINDING PERIPLASMIC PROTEIN-RELATED"/>
    <property type="match status" value="1"/>
</dbReference>
<name>A0ABT9Q9E0_9ACTN</name>
<accession>A0ABT9Q9E0</accession>
<keyword evidence="8" id="KW-1185">Reference proteome</keyword>
<dbReference type="InterPro" id="IPR028082">
    <property type="entry name" value="Peripla_BP_I"/>
</dbReference>
<organism evidence="7 8">
    <name type="scientific">Streptosporangium lutulentum</name>
    <dbReference type="NCBI Taxonomy" id="1461250"/>
    <lineage>
        <taxon>Bacteria</taxon>
        <taxon>Bacillati</taxon>
        <taxon>Actinomycetota</taxon>
        <taxon>Actinomycetes</taxon>
        <taxon>Streptosporangiales</taxon>
        <taxon>Streptosporangiaceae</taxon>
        <taxon>Streptosporangium</taxon>
    </lineage>
</organism>
<protein>
    <submittedName>
        <fullName evidence="7">Ribose transport system substrate-binding protein</fullName>
    </submittedName>
</protein>
<dbReference type="RefSeq" id="WP_307556937.1">
    <property type="nucleotide sequence ID" value="NZ_JAUSQU010000001.1"/>
</dbReference>
<evidence type="ECO:0000313" key="7">
    <source>
        <dbReference type="EMBL" id="MDP9843020.1"/>
    </source>
</evidence>
<keyword evidence="3 5" id="KW-0732">Signal</keyword>
<dbReference type="Pfam" id="PF13407">
    <property type="entry name" value="Peripla_BP_4"/>
    <property type="match status" value="1"/>
</dbReference>
<feature type="domain" description="Periplasmic binding protein" evidence="6">
    <location>
        <begin position="80"/>
        <end position="338"/>
    </location>
</feature>
<comment type="caution">
    <text evidence="7">The sequence shown here is derived from an EMBL/GenBank/DDBJ whole genome shotgun (WGS) entry which is preliminary data.</text>
</comment>
<comment type="similarity">
    <text evidence="2">Belongs to the bacterial solute-binding protein 2 family.</text>
</comment>
<sequence>MSRKTRRHATAAFATVATLAAALTACSSVNSTSPSAAGGTPASPSQVTVGNSGPMSALISMDQVCGDKPVKVGLVDGLGTNAWSKIVRAEVEDEVKKCPAITSFDYVAGRGDLQATLAGITSLTTKGVNILLVIPDAGPGPSHLAAMRAATKAGTTVVPIAADPTGSAGSDFLDYVDWDPAYMGETWAKWMIDRLGTKGGNIVMLGGPAGNAVSAGEMEGVKKALAAAPQVKLLNEDPVTTNWDPAMAQQAMSGLLAKYPQIDGVISDYGATTSGVTRAFAGAGRPLVPIASTDDNELSCGFDALKKANPDYELATVSSRTWVGRIGLRKAVAALNGKPDAEPSLVQLGLYEDSTGSSDGAVAPSKACKPGLPNGTPPSSQLTDAQLGSLLSS</sequence>
<dbReference type="Gene3D" id="3.40.50.2300">
    <property type="match status" value="2"/>
</dbReference>